<dbReference type="Gene3D" id="3.30.50.10">
    <property type="entry name" value="Erythroid Transcription Factor GATA-1, subunit A"/>
    <property type="match status" value="1"/>
</dbReference>
<dbReference type="SMART" id="SM00399">
    <property type="entry name" value="ZnF_C4"/>
    <property type="match status" value="1"/>
</dbReference>
<evidence type="ECO:0000259" key="12">
    <source>
        <dbReference type="PROSITE" id="PS51843"/>
    </source>
</evidence>
<name>A0ABQ7SCM1_9ACAR</name>
<protein>
    <submittedName>
        <fullName evidence="13">Nuclear hormone receptor family member nhr-48</fullName>
    </submittedName>
</protein>
<keyword evidence="14" id="KW-1185">Reference proteome</keyword>
<feature type="region of interest" description="Disordered" evidence="10">
    <location>
        <begin position="274"/>
        <end position="330"/>
    </location>
</feature>
<feature type="compositionally biased region" description="Low complexity" evidence="10">
    <location>
        <begin position="294"/>
        <end position="317"/>
    </location>
</feature>
<evidence type="ECO:0000256" key="2">
    <source>
        <dbReference type="ARBA" id="ARBA00022771"/>
    </source>
</evidence>
<dbReference type="InterPro" id="IPR035500">
    <property type="entry name" value="NHR-like_dom_sf"/>
</dbReference>
<proteinExistence type="inferred from homology"/>
<feature type="compositionally biased region" description="Basic residues" evidence="10">
    <location>
        <begin position="142"/>
        <end position="151"/>
    </location>
</feature>
<evidence type="ECO:0000256" key="3">
    <source>
        <dbReference type="ARBA" id="ARBA00022833"/>
    </source>
</evidence>
<evidence type="ECO:0000256" key="9">
    <source>
        <dbReference type="RuleBase" id="RU004334"/>
    </source>
</evidence>
<comment type="caution">
    <text evidence="13">The sequence shown here is derived from an EMBL/GenBank/DDBJ whole genome shotgun (WGS) entry which is preliminary data.</text>
</comment>
<feature type="region of interest" description="Disordered" evidence="10">
    <location>
        <begin position="142"/>
        <end position="178"/>
    </location>
</feature>
<feature type="compositionally biased region" description="Polar residues" evidence="10">
    <location>
        <begin position="7"/>
        <end position="33"/>
    </location>
</feature>
<comment type="subcellular location">
    <subcellularLocation>
        <location evidence="9">Nucleus</location>
    </subcellularLocation>
</comment>
<feature type="domain" description="NR LBD" evidence="12">
    <location>
        <begin position="523"/>
        <end position="748"/>
    </location>
</feature>
<feature type="non-terminal residue" evidence="13">
    <location>
        <position position="1"/>
    </location>
</feature>
<dbReference type="SUPFAM" id="SSF57716">
    <property type="entry name" value="Glucocorticoid receptor-like (DNA-binding domain)"/>
    <property type="match status" value="1"/>
</dbReference>
<dbReference type="PANTHER" id="PTHR24082">
    <property type="entry name" value="NUCLEAR HORMONE RECEPTOR"/>
    <property type="match status" value="1"/>
</dbReference>
<dbReference type="InterPro" id="IPR050234">
    <property type="entry name" value="Nuclear_hormone_rcpt_NR1"/>
</dbReference>
<feature type="compositionally biased region" description="Low complexity" evidence="10">
    <location>
        <begin position="34"/>
        <end position="48"/>
    </location>
</feature>
<dbReference type="PROSITE" id="PS00031">
    <property type="entry name" value="NUCLEAR_REC_DBD_1"/>
    <property type="match status" value="1"/>
</dbReference>
<sequence length="748" mass="84489">MNDCHDFNQQSSPQSENDTPVNPNRSMSPARNTNSSSSIEQSMISESSNSERKYRPQKFCAVCGDRAIACNFNAVTCESCKAFFRRNAFKDRMKCLFEDKCVIDKVTRRFCSRCRLKKCFEIGMKREWILSEDEKEKKRIKIMQNRQKKARSTPTEMRDNNSENDYTDSSPSVSGQRNHKVYTRDVATACPDISDLANSSGPGLWCIHGCSYCSSVHLQQRSALFRPTPNGLQYSGIMKPHTATAEYPTAGYVQVNIGTSMNGSTTYISPNCVSINSNQQQPHASSGHNDQHLQNSIQTQPSRQQQPHQTPQHQMSTRYPPTTPYASTIPHNWNNAVANVSQHSLLVPQTVHPVTSQSGNALSVTGYSGTLVNLSTEASQQNNGSGTFMNMLLNNLDSLYDKEPNRGDNSNRNCEITSCDCHPIESCSFGLDSTQQCFHTASDTNHDSTDDDSRVVNIGLCGASADIYDGPKDKTKQPFRKEIKCVRDETTGLSFAEPCTTDAEIDLRLSVLNFFPNEVARMEEILHVTRKMMFEHHCSDTDCDIEKNPVAFSTLVSIFEASLKRVIGAVKSIRSFRELTIDDQITLIKTHCFKILILRSAFHYNDEINGWLDPRTGRPLDLSGLHILKSTAAWDRQFDFIYKFDRYLRKDKIIVTLLLSIIVFDASSVMANLNHRYSIHLEHVTYLTLLKKYITHTQPDPLTKYERLMSTLSLLNIANEEYTRFFAQSPQPSEISPLMMEIFDIGSI</sequence>
<dbReference type="EMBL" id="JAIFTH010000025">
    <property type="protein sequence ID" value="KAG9511163.1"/>
    <property type="molecule type" value="Genomic_DNA"/>
</dbReference>
<dbReference type="InterPro" id="IPR000536">
    <property type="entry name" value="Nucl_hrmn_rcpt_lig-bd"/>
</dbReference>
<keyword evidence="7 9" id="KW-0675">Receptor</keyword>
<gene>
    <name evidence="13" type="primary">nhr-48</name>
    <name evidence="13" type="ORF">GZH46_00274</name>
</gene>
<dbReference type="Gene3D" id="1.10.565.10">
    <property type="entry name" value="Retinoid X Receptor"/>
    <property type="match status" value="1"/>
</dbReference>
<feature type="compositionally biased region" description="Polar residues" evidence="10">
    <location>
        <begin position="163"/>
        <end position="176"/>
    </location>
</feature>
<accession>A0ABQ7SCM1</accession>
<evidence type="ECO:0000256" key="5">
    <source>
        <dbReference type="ARBA" id="ARBA00023125"/>
    </source>
</evidence>
<dbReference type="Pfam" id="PF00105">
    <property type="entry name" value="zf-C4"/>
    <property type="match status" value="1"/>
</dbReference>
<keyword evidence="1 9" id="KW-0479">Metal-binding</keyword>
<feature type="region of interest" description="Disordered" evidence="10">
    <location>
        <begin position="1"/>
        <end position="50"/>
    </location>
</feature>
<keyword evidence="6 9" id="KW-0804">Transcription</keyword>
<evidence type="ECO:0000259" key="11">
    <source>
        <dbReference type="PROSITE" id="PS51030"/>
    </source>
</evidence>
<organism evidence="13 14">
    <name type="scientific">Fragariocoptes setiger</name>
    <dbReference type="NCBI Taxonomy" id="1670756"/>
    <lineage>
        <taxon>Eukaryota</taxon>
        <taxon>Metazoa</taxon>
        <taxon>Ecdysozoa</taxon>
        <taxon>Arthropoda</taxon>
        <taxon>Chelicerata</taxon>
        <taxon>Arachnida</taxon>
        <taxon>Acari</taxon>
        <taxon>Acariformes</taxon>
        <taxon>Trombidiformes</taxon>
        <taxon>Prostigmata</taxon>
        <taxon>Eupodina</taxon>
        <taxon>Eriophyoidea</taxon>
        <taxon>Phytoptidae</taxon>
        <taxon>Fragariocoptes</taxon>
    </lineage>
</organism>
<dbReference type="InterPro" id="IPR001628">
    <property type="entry name" value="Znf_hrmn_rcpt"/>
</dbReference>
<keyword evidence="5 9" id="KW-0238">DNA-binding</keyword>
<dbReference type="PROSITE" id="PS51843">
    <property type="entry name" value="NR_LBD"/>
    <property type="match status" value="1"/>
</dbReference>
<keyword evidence="4 9" id="KW-0805">Transcription regulation</keyword>
<keyword evidence="3 9" id="KW-0862">Zinc</keyword>
<evidence type="ECO:0000256" key="6">
    <source>
        <dbReference type="ARBA" id="ARBA00023163"/>
    </source>
</evidence>
<dbReference type="InterPro" id="IPR013088">
    <property type="entry name" value="Znf_NHR/GATA"/>
</dbReference>
<comment type="similarity">
    <text evidence="9">Belongs to the nuclear hormone receptor family.</text>
</comment>
<dbReference type="SMART" id="SM00430">
    <property type="entry name" value="HOLI"/>
    <property type="match status" value="1"/>
</dbReference>
<evidence type="ECO:0000256" key="10">
    <source>
        <dbReference type="SAM" id="MobiDB-lite"/>
    </source>
</evidence>
<reference evidence="13 14" key="1">
    <citation type="submission" date="2020-10" db="EMBL/GenBank/DDBJ databases">
        <authorList>
            <person name="Klimov P.B."/>
            <person name="Dyachkov S.M."/>
            <person name="Chetverikov P.E."/>
        </authorList>
    </citation>
    <scope>NUCLEOTIDE SEQUENCE [LARGE SCALE GENOMIC DNA]</scope>
    <source>
        <strain evidence="13">BMOC 18-1129-001#AD2665</strain>
        <tissue evidence="13">Entire mites</tissue>
    </source>
</reference>
<evidence type="ECO:0000256" key="1">
    <source>
        <dbReference type="ARBA" id="ARBA00022723"/>
    </source>
</evidence>
<dbReference type="PROSITE" id="PS51030">
    <property type="entry name" value="NUCLEAR_REC_DBD_2"/>
    <property type="match status" value="1"/>
</dbReference>
<evidence type="ECO:0000256" key="7">
    <source>
        <dbReference type="ARBA" id="ARBA00023170"/>
    </source>
</evidence>
<feature type="domain" description="Nuclear receptor" evidence="11">
    <location>
        <begin position="57"/>
        <end position="131"/>
    </location>
</feature>
<keyword evidence="2 9" id="KW-0863">Zinc-finger</keyword>
<dbReference type="PANTHER" id="PTHR24082:SF283">
    <property type="entry name" value="NUCLEAR HORMONE RECEPTOR HR96"/>
    <property type="match status" value="1"/>
</dbReference>
<dbReference type="SUPFAM" id="SSF48508">
    <property type="entry name" value="Nuclear receptor ligand-binding domain"/>
    <property type="match status" value="1"/>
</dbReference>
<evidence type="ECO:0000256" key="8">
    <source>
        <dbReference type="ARBA" id="ARBA00023242"/>
    </source>
</evidence>
<keyword evidence="8 9" id="KW-0539">Nucleus</keyword>
<evidence type="ECO:0000313" key="14">
    <source>
        <dbReference type="Proteomes" id="UP000825002"/>
    </source>
</evidence>
<dbReference type="Proteomes" id="UP000825002">
    <property type="component" value="Unassembled WGS sequence"/>
</dbReference>
<dbReference type="Pfam" id="PF00104">
    <property type="entry name" value="Hormone_recep"/>
    <property type="match status" value="1"/>
</dbReference>
<feature type="compositionally biased region" description="Polar residues" evidence="10">
    <location>
        <begin position="274"/>
        <end position="288"/>
    </location>
</feature>
<dbReference type="PRINTS" id="PR00047">
    <property type="entry name" value="STROIDFINGER"/>
</dbReference>
<evidence type="ECO:0000313" key="13">
    <source>
        <dbReference type="EMBL" id="KAG9511163.1"/>
    </source>
</evidence>
<evidence type="ECO:0000256" key="4">
    <source>
        <dbReference type="ARBA" id="ARBA00023015"/>
    </source>
</evidence>